<keyword evidence="5" id="KW-0614">Plasmid</keyword>
<keyword evidence="1" id="KW-1188">Viral release from host cell</keyword>
<gene>
    <name evidence="5" type="ORF">DEW08_30550</name>
</gene>
<dbReference type="KEGG" id="azz:DEW08_30550"/>
<name>A0A2S2D0R3_9PROT</name>
<dbReference type="EMBL" id="CP029360">
    <property type="protein sequence ID" value="AWK90356.1"/>
    <property type="molecule type" value="Genomic_DNA"/>
</dbReference>
<proteinExistence type="predicted"/>
<keyword evidence="3" id="KW-0378">Hydrolase</keyword>
<evidence type="ECO:0000256" key="2">
    <source>
        <dbReference type="ARBA" id="ARBA00022670"/>
    </source>
</evidence>
<protein>
    <recommendedName>
        <fullName evidence="4">Prohead serine protease domain-containing protein</fullName>
    </recommendedName>
</protein>
<reference evidence="6" key="1">
    <citation type="submission" date="2018-05" db="EMBL/GenBank/DDBJ databases">
        <title>Azospirillum thermophila sp. nov., a novel isolated from hot spring.</title>
        <authorList>
            <person name="Zhao Z."/>
        </authorList>
    </citation>
    <scope>NUCLEOTIDE SEQUENCE [LARGE SCALE GENOMIC DNA]</scope>
    <source>
        <strain evidence="6">CFH 70021</strain>
        <plasmid evidence="6">unnamed5</plasmid>
    </source>
</reference>
<evidence type="ECO:0000256" key="3">
    <source>
        <dbReference type="ARBA" id="ARBA00022801"/>
    </source>
</evidence>
<sequence>MTIKRKFLPSTLAAADGLGPRQVRVIISTDATDRAGDVVKQEGIDATNFLKNPIVLWNHNQDAPVARCLELVKRGGQTEALVEFYAEGLDPTADRICKLVKAGAINGVSVGFNPLEVKPLTSGGFEFTASELLEFSFVSIPAQADALVVQRSAGAGEASPVAIRVTGPMTDEQRKRLAAMWTAYKSGTGPLVLEPGWKLVTRSTNTASPPKLVVKSLYDVAWMADLLRQFGFLQSDVAWEAALEEDASPVPGMLAAAMNAMGEALVAMTTEEVAELLARVAGEDAEPRSCPSCGTPCVTKFCGSCGADCSALLAAPVTKAAAVARAKSCAAIIKAGRVLSAANESDIKAAVDLIEGAAGKPDEASAPEKAARDRRVKALRLAIC</sequence>
<dbReference type="Pfam" id="PF04586">
    <property type="entry name" value="Peptidase_S78"/>
    <property type="match status" value="1"/>
</dbReference>
<dbReference type="GO" id="GO:0008233">
    <property type="term" value="F:peptidase activity"/>
    <property type="evidence" value="ECO:0007669"/>
    <property type="project" value="UniProtKB-KW"/>
</dbReference>
<dbReference type="RefSeq" id="WP_109334591.1">
    <property type="nucleotide sequence ID" value="NZ_CP029360.1"/>
</dbReference>
<dbReference type="Proteomes" id="UP000245629">
    <property type="component" value="Plasmid unnamed5"/>
</dbReference>
<evidence type="ECO:0000313" key="5">
    <source>
        <dbReference type="EMBL" id="AWK90356.1"/>
    </source>
</evidence>
<geneLocation type="plasmid" evidence="5 6">
    <name>unnamed5</name>
</geneLocation>
<dbReference type="GO" id="GO:0006508">
    <property type="term" value="P:proteolysis"/>
    <property type="evidence" value="ECO:0007669"/>
    <property type="project" value="UniProtKB-KW"/>
</dbReference>
<accession>A0A2S2D0R3</accession>
<dbReference type="AlphaFoldDB" id="A0A2S2D0R3"/>
<keyword evidence="2" id="KW-0645">Protease</keyword>
<keyword evidence="6" id="KW-1185">Reference proteome</keyword>
<feature type="domain" description="Prohead serine protease" evidence="4">
    <location>
        <begin position="33"/>
        <end position="149"/>
    </location>
</feature>
<organism evidence="5 6">
    <name type="scientific">Azospirillum thermophilum</name>
    <dbReference type="NCBI Taxonomy" id="2202148"/>
    <lineage>
        <taxon>Bacteria</taxon>
        <taxon>Pseudomonadati</taxon>
        <taxon>Pseudomonadota</taxon>
        <taxon>Alphaproteobacteria</taxon>
        <taxon>Rhodospirillales</taxon>
        <taxon>Azospirillaceae</taxon>
        <taxon>Azospirillum</taxon>
    </lineage>
</organism>
<evidence type="ECO:0000313" key="6">
    <source>
        <dbReference type="Proteomes" id="UP000245629"/>
    </source>
</evidence>
<evidence type="ECO:0000259" key="4">
    <source>
        <dbReference type="Pfam" id="PF04586"/>
    </source>
</evidence>
<evidence type="ECO:0000256" key="1">
    <source>
        <dbReference type="ARBA" id="ARBA00022612"/>
    </source>
</evidence>
<dbReference type="InterPro" id="IPR054613">
    <property type="entry name" value="Peptidase_S78_dom"/>
</dbReference>
<dbReference type="OrthoDB" id="360430at2"/>